<sequence>MAPLTPAAAPSGPYTVPPEPSRVPSVALALAVHAGLLLFLWAGISWQNTVPTETEAEIWDMKTESAAAPPEPREAPPPVRQPPPPPPKLVEKVIPKPVEPPPVEKPPVARPDIALEREKKLKEEKRKQERLLEEKQALEKARKELAEEKRLLELRKLDEQKKLDQKKLEQQKQDQQKQLAEKQAEKQADDKAEKLAQEKAAKDKKAAEEQKKLDKMRADEMRRITGAAGGAGEAEKSSAPRSDTGYIASITAKIKNAKGGYVNSEAYSGNPRAVFRIEQLPTGEIISVKLVKSSGVAAFDDAVEKSIIKSSPLPKKKDGTVERSLEIGFALKEMN</sequence>
<keyword evidence="3" id="KW-1185">Reference proteome</keyword>
<feature type="compositionally biased region" description="Pro residues" evidence="1">
    <location>
        <begin position="75"/>
        <end position="88"/>
    </location>
</feature>
<feature type="compositionally biased region" description="Pro residues" evidence="1">
    <location>
        <begin position="97"/>
        <end position="109"/>
    </location>
</feature>
<comment type="caution">
    <text evidence="2">The sequence shown here is derived from an EMBL/GenBank/DDBJ whole genome shotgun (WGS) entry which is preliminary data.</text>
</comment>
<protein>
    <submittedName>
        <fullName evidence="2">Cell envelope integrity protein TolA</fullName>
    </submittedName>
</protein>
<dbReference type="Proteomes" id="UP000609726">
    <property type="component" value="Unassembled WGS sequence"/>
</dbReference>
<dbReference type="NCBIfam" id="TIGR02794">
    <property type="entry name" value="tolA_full"/>
    <property type="match status" value="1"/>
</dbReference>
<dbReference type="RefSeq" id="WP_166873223.1">
    <property type="nucleotide sequence ID" value="NZ_WHJH01000007.1"/>
</dbReference>
<evidence type="ECO:0000256" key="1">
    <source>
        <dbReference type="SAM" id="MobiDB-lite"/>
    </source>
</evidence>
<dbReference type="Gene3D" id="3.30.1150.10">
    <property type="match status" value="1"/>
</dbReference>
<feature type="region of interest" description="Disordered" evidence="1">
    <location>
        <begin position="1"/>
        <end position="21"/>
    </location>
</feature>
<feature type="compositionally biased region" description="Basic and acidic residues" evidence="1">
    <location>
        <begin position="152"/>
        <end position="223"/>
    </location>
</feature>
<evidence type="ECO:0000313" key="3">
    <source>
        <dbReference type="Proteomes" id="UP000609726"/>
    </source>
</evidence>
<accession>A0ABX0NQS7</accession>
<evidence type="ECO:0000313" key="2">
    <source>
        <dbReference type="EMBL" id="NHZ89198.1"/>
    </source>
</evidence>
<proteinExistence type="predicted"/>
<name>A0ABX0NQS7_9BURK</name>
<feature type="region of interest" description="Disordered" evidence="1">
    <location>
        <begin position="152"/>
        <end position="242"/>
    </location>
</feature>
<dbReference type="Pfam" id="PF13103">
    <property type="entry name" value="TonB_2"/>
    <property type="match status" value="1"/>
</dbReference>
<dbReference type="InterPro" id="IPR014161">
    <property type="entry name" value="Tol-Pal_TolA"/>
</dbReference>
<reference evidence="2 3" key="1">
    <citation type="submission" date="2019-10" db="EMBL/GenBank/DDBJ databases">
        <title>Taxonomy of Antarctic Massilia spp.: description of Massilia rubra sp. nov., Massilia aquatica sp. nov., Massilia mucilaginosa sp. nov., Massilia frigida sp. nov. isolated from streams, lakes and regoliths.</title>
        <authorList>
            <person name="Holochova P."/>
            <person name="Sedlacek I."/>
            <person name="Kralova S."/>
            <person name="Maslanova I."/>
            <person name="Busse H.-J."/>
            <person name="Stankova E."/>
            <person name="Vrbovska V."/>
            <person name="Kovarovic V."/>
            <person name="Bartak M."/>
            <person name="Svec P."/>
            <person name="Pantucek R."/>
        </authorList>
    </citation>
    <scope>NUCLEOTIDE SEQUENCE [LARGE SCALE GENOMIC DNA]</scope>
    <source>
        <strain evidence="2 3">CCM 8733</strain>
    </source>
</reference>
<gene>
    <name evidence="2" type="primary">tolA</name>
    <name evidence="2" type="ORF">F2P45_09235</name>
</gene>
<organism evidence="2 3">
    <name type="scientific">Massilia mucilaginosa</name>
    <dbReference type="NCBI Taxonomy" id="2609282"/>
    <lineage>
        <taxon>Bacteria</taxon>
        <taxon>Pseudomonadati</taxon>
        <taxon>Pseudomonadota</taxon>
        <taxon>Betaproteobacteria</taxon>
        <taxon>Burkholderiales</taxon>
        <taxon>Oxalobacteraceae</taxon>
        <taxon>Telluria group</taxon>
        <taxon>Massilia</taxon>
    </lineage>
</organism>
<dbReference type="SUPFAM" id="SSF74653">
    <property type="entry name" value="TolA/TonB C-terminal domain"/>
    <property type="match status" value="1"/>
</dbReference>
<feature type="compositionally biased region" description="Basic and acidic residues" evidence="1">
    <location>
        <begin position="113"/>
        <end position="134"/>
    </location>
</feature>
<feature type="region of interest" description="Disordered" evidence="1">
    <location>
        <begin position="60"/>
        <end position="134"/>
    </location>
</feature>
<dbReference type="EMBL" id="WHJH01000007">
    <property type="protein sequence ID" value="NHZ89198.1"/>
    <property type="molecule type" value="Genomic_DNA"/>
</dbReference>